<dbReference type="PANTHER" id="PTHR43591">
    <property type="entry name" value="METHYLTRANSFERASE"/>
    <property type="match status" value="1"/>
</dbReference>
<organism evidence="2 3">
    <name type="scientific">Kwoniella dendrophila CBS 6074</name>
    <dbReference type="NCBI Taxonomy" id="1295534"/>
    <lineage>
        <taxon>Eukaryota</taxon>
        <taxon>Fungi</taxon>
        <taxon>Dikarya</taxon>
        <taxon>Basidiomycota</taxon>
        <taxon>Agaricomycotina</taxon>
        <taxon>Tremellomycetes</taxon>
        <taxon>Tremellales</taxon>
        <taxon>Cryptococcaceae</taxon>
        <taxon>Kwoniella</taxon>
    </lineage>
</organism>
<dbReference type="AlphaFoldDB" id="A0AAX4K2Y0"/>
<feature type="region of interest" description="Disordered" evidence="1">
    <location>
        <begin position="1"/>
        <end position="27"/>
    </location>
</feature>
<dbReference type="PANTHER" id="PTHR43591:SF24">
    <property type="entry name" value="2-METHOXY-6-POLYPRENYL-1,4-BENZOQUINOL METHYLASE, MITOCHONDRIAL"/>
    <property type="match status" value="1"/>
</dbReference>
<dbReference type="Gene3D" id="3.40.50.150">
    <property type="entry name" value="Vaccinia Virus protein VP39"/>
    <property type="match status" value="1"/>
</dbReference>
<keyword evidence="3" id="KW-1185">Reference proteome</keyword>
<evidence type="ECO:0000256" key="1">
    <source>
        <dbReference type="SAM" id="MobiDB-lite"/>
    </source>
</evidence>
<dbReference type="Pfam" id="PF13489">
    <property type="entry name" value="Methyltransf_23"/>
    <property type="match status" value="1"/>
</dbReference>
<reference evidence="2 3" key="1">
    <citation type="submission" date="2024-01" db="EMBL/GenBank/DDBJ databases">
        <title>Comparative genomics of Cryptococcus and Kwoniella reveals pathogenesis evolution and contrasting modes of karyotype evolution via chromosome fusion or intercentromeric recombination.</title>
        <authorList>
            <person name="Coelho M.A."/>
            <person name="David-Palma M."/>
            <person name="Shea T."/>
            <person name="Bowers K."/>
            <person name="McGinley-Smith S."/>
            <person name="Mohammad A.W."/>
            <person name="Gnirke A."/>
            <person name="Yurkov A.M."/>
            <person name="Nowrousian M."/>
            <person name="Sun S."/>
            <person name="Cuomo C.A."/>
            <person name="Heitman J."/>
        </authorList>
    </citation>
    <scope>NUCLEOTIDE SEQUENCE [LARGE SCALE GENOMIC DNA]</scope>
    <source>
        <strain evidence="2 3">CBS 6074</strain>
    </source>
</reference>
<dbReference type="InterPro" id="IPR029063">
    <property type="entry name" value="SAM-dependent_MTases_sf"/>
</dbReference>
<dbReference type="GO" id="GO:0008168">
    <property type="term" value="F:methyltransferase activity"/>
    <property type="evidence" value="ECO:0007669"/>
    <property type="project" value="TreeGrafter"/>
</dbReference>
<name>A0AAX4K2Y0_9TREE</name>
<dbReference type="GeneID" id="91097079"/>
<gene>
    <name evidence="2" type="ORF">L201_006410</name>
</gene>
<dbReference type="CDD" id="cd02440">
    <property type="entry name" value="AdoMet_MTases"/>
    <property type="match status" value="1"/>
</dbReference>
<evidence type="ECO:0008006" key="4">
    <source>
        <dbReference type="Google" id="ProtNLM"/>
    </source>
</evidence>
<evidence type="ECO:0000313" key="2">
    <source>
        <dbReference type="EMBL" id="WWC91464.1"/>
    </source>
</evidence>
<protein>
    <recommendedName>
        <fullName evidence="4">Methyltransferase domain-containing protein</fullName>
    </recommendedName>
</protein>
<proteinExistence type="predicted"/>
<dbReference type="RefSeq" id="XP_066078226.1">
    <property type="nucleotide sequence ID" value="XM_066222129.1"/>
</dbReference>
<dbReference type="EMBL" id="CP144105">
    <property type="protein sequence ID" value="WWC91464.1"/>
    <property type="molecule type" value="Genomic_DNA"/>
</dbReference>
<accession>A0AAX4K2Y0</accession>
<evidence type="ECO:0000313" key="3">
    <source>
        <dbReference type="Proteomes" id="UP001355207"/>
    </source>
</evidence>
<sequence length="309" mass="34561">MPIRVEETEPIAPVSVEKSGVKEHNDGRLYTASQEYALPADEEESDRLNSQHKAIVMTFNGHIPEPIKTILLEKEKPRILDVGCGTGNWSVEVADQLPKALVTGVDLVSIHPKEYPSNVDLKRLDILEDLPEGWEGSFDLIHARYLVFGINNFNTLIPRLQKLLKPNGYLMMLEPEVCFRAEGYDSKTSKAVRFAEVISEASDKLGRNPVPGKVVSEYLQSSNDFDQVETVVGEIPLSPWADDERLKEIGIAHQPTALNYGSALKRLVMKAGIHSEQEYEEVCNALEEAVLEGNMKLIIPSWMITARKI</sequence>
<dbReference type="SUPFAM" id="SSF53335">
    <property type="entry name" value="S-adenosyl-L-methionine-dependent methyltransferases"/>
    <property type="match status" value="1"/>
</dbReference>
<dbReference type="Proteomes" id="UP001355207">
    <property type="component" value="Chromosome 8"/>
</dbReference>